<evidence type="ECO:0000259" key="4">
    <source>
        <dbReference type="PROSITE" id="PS01124"/>
    </source>
</evidence>
<dbReference type="Pfam" id="PF02311">
    <property type="entry name" value="AraC_binding"/>
    <property type="match status" value="1"/>
</dbReference>
<feature type="domain" description="HTH araC/xylS-type" evidence="4">
    <location>
        <begin position="187"/>
        <end position="285"/>
    </location>
</feature>
<evidence type="ECO:0000313" key="6">
    <source>
        <dbReference type="Proteomes" id="UP000300879"/>
    </source>
</evidence>
<evidence type="ECO:0000256" key="3">
    <source>
        <dbReference type="ARBA" id="ARBA00023163"/>
    </source>
</evidence>
<dbReference type="InterPro" id="IPR018060">
    <property type="entry name" value="HTH_AraC"/>
</dbReference>
<reference evidence="5 6" key="1">
    <citation type="submission" date="2019-05" db="EMBL/GenBank/DDBJ databases">
        <authorList>
            <person name="Chen C."/>
        </authorList>
    </citation>
    <scope>NUCLEOTIDE SEQUENCE [LARGE SCALE GENOMIC DNA]</scope>
    <source>
        <strain evidence="5 6">HB172198</strain>
    </source>
</reference>
<dbReference type="SUPFAM" id="SSF51215">
    <property type="entry name" value="Regulatory protein AraC"/>
    <property type="match status" value="1"/>
</dbReference>
<dbReference type="Gene3D" id="2.60.120.10">
    <property type="entry name" value="Jelly Rolls"/>
    <property type="match status" value="1"/>
</dbReference>
<gene>
    <name evidence="5" type="ORF">E6C60_2935</name>
</gene>
<dbReference type="InterPro" id="IPR009057">
    <property type="entry name" value="Homeodomain-like_sf"/>
</dbReference>
<sequence>MNGHHVMNFLDRPFHGNFKVQADHTYTGFFHYHPGLEFLYVHQGDGTVVLEQQVYKIEQGALFIFQPFQLHHVKAQLSKETPYIRSTIHFDPEVFNRYFQSFYEIDRFFQYIWKGSLTKQVFPSFSEQLPIEPLISYYKEKITESVGNLKLEYQALLLQQLMVFLYDGLNQSESLNSYSLRTTTHTEDILQWVEQHFSEPFKLEAIAEELHLSKYHISHLFKRDTGSTITNYILARRIKEACMLLSTTQLSISEIGLSVGWPIPSHFVHQFKMITGMTPLQFRKDRASNARM</sequence>
<dbReference type="Proteomes" id="UP000300879">
    <property type="component" value="Chromosome"/>
</dbReference>
<accession>A0A4P8XLL3</accession>
<keyword evidence="2" id="KW-0238">DNA-binding</keyword>
<dbReference type="Pfam" id="PF12833">
    <property type="entry name" value="HTH_18"/>
    <property type="match status" value="1"/>
</dbReference>
<evidence type="ECO:0000313" key="5">
    <source>
        <dbReference type="EMBL" id="QCT03646.1"/>
    </source>
</evidence>
<dbReference type="InterPro" id="IPR014710">
    <property type="entry name" value="RmlC-like_jellyroll"/>
</dbReference>
<name>A0A4P8XLL3_9BACL</name>
<dbReference type="Gene3D" id="1.10.10.60">
    <property type="entry name" value="Homeodomain-like"/>
    <property type="match status" value="2"/>
</dbReference>
<dbReference type="GO" id="GO:0043565">
    <property type="term" value="F:sequence-specific DNA binding"/>
    <property type="evidence" value="ECO:0007669"/>
    <property type="project" value="InterPro"/>
</dbReference>
<evidence type="ECO:0000256" key="2">
    <source>
        <dbReference type="ARBA" id="ARBA00023125"/>
    </source>
</evidence>
<dbReference type="PROSITE" id="PS01124">
    <property type="entry name" value="HTH_ARAC_FAMILY_2"/>
    <property type="match status" value="1"/>
</dbReference>
<proteinExistence type="predicted"/>
<dbReference type="OrthoDB" id="9809338at2"/>
<dbReference type="InterPro" id="IPR037923">
    <property type="entry name" value="HTH-like"/>
</dbReference>
<dbReference type="SUPFAM" id="SSF46689">
    <property type="entry name" value="Homeodomain-like"/>
    <property type="match status" value="2"/>
</dbReference>
<dbReference type="GO" id="GO:0003700">
    <property type="term" value="F:DNA-binding transcription factor activity"/>
    <property type="evidence" value="ECO:0007669"/>
    <property type="project" value="InterPro"/>
</dbReference>
<dbReference type="PANTHER" id="PTHR43280:SF28">
    <property type="entry name" value="HTH-TYPE TRANSCRIPTIONAL ACTIVATOR RHAS"/>
    <property type="match status" value="1"/>
</dbReference>
<organism evidence="5 6">
    <name type="scientific">Paenibacillus algicola</name>
    <dbReference type="NCBI Taxonomy" id="2565926"/>
    <lineage>
        <taxon>Bacteria</taxon>
        <taxon>Bacillati</taxon>
        <taxon>Bacillota</taxon>
        <taxon>Bacilli</taxon>
        <taxon>Bacillales</taxon>
        <taxon>Paenibacillaceae</taxon>
        <taxon>Paenibacillus</taxon>
    </lineage>
</organism>
<keyword evidence="1" id="KW-0805">Transcription regulation</keyword>
<dbReference type="KEGG" id="palo:E6C60_2935"/>
<keyword evidence="3" id="KW-0804">Transcription</keyword>
<protein>
    <submittedName>
        <fullName evidence="5">Transcriptional regulator, AraC family</fullName>
    </submittedName>
</protein>
<dbReference type="AlphaFoldDB" id="A0A4P8XLL3"/>
<dbReference type="PANTHER" id="PTHR43280">
    <property type="entry name" value="ARAC-FAMILY TRANSCRIPTIONAL REGULATOR"/>
    <property type="match status" value="1"/>
</dbReference>
<dbReference type="SMART" id="SM00342">
    <property type="entry name" value="HTH_ARAC"/>
    <property type="match status" value="1"/>
</dbReference>
<dbReference type="EMBL" id="CP040396">
    <property type="protein sequence ID" value="QCT03646.1"/>
    <property type="molecule type" value="Genomic_DNA"/>
</dbReference>
<dbReference type="InterPro" id="IPR003313">
    <property type="entry name" value="AraC-bd"/>
</dbReference>
<evidence type="ECO:0000256" key="1">
    <source>
        <dbReference type="ARBA" id="ARBA00023015"/>
    </source>
</evidence>
<dbReference type="RefSeq" id="WP_138226488.1">
    <property type="nucleotide sequence ID" value="NZ_CP040396.1"/>
</dbReference>
<keyword evidence="6" id="KW-1185">Reference proteome</keyword>